<name>A0A2R5FPQ2_NOSCO</name>
<evidence type="ECO:0000313" key="3">
    <source>
        <dbReference type="Proteomes" id="UP000245124"/>
    </source>
</evidence>
<dbReference type="EMBL" id="BDUD01000001">
    <property type="protein sequence ID" value="GBG20750.1"/>
    <property type="molecule type" value="Genomic_DNA"/>
</dbReference>
<keyword evidence="3" id="KW-1185">Reference proteome</keyword>
<dbReference type="Proteomes" id="UP000245124">
    <property type="component" value="Unassembled WGS sequence"/>
</dbReference>
<proteinExistence type="predicted"/>
<keyword evidence="1" id="KW-1133">Transmembrane helix</keyword>
<gene>
    <name evidence="2" type="ORF">NIES4072_44320</name>
</gene>
<keyword evidence="1" id="KW-0472">Membrane</keyword>
<protein>
    <submittedName>
        <fullName evidence="2">Uncharacterized protein</fullName>
    </submittedName>
</protein>
<accession>A0A2R5FPQ2</accession>
<feature type="transmembrane region" description="Helical" evidence="1">
    <location>
        <begin position="6"/>
        <end position="25"/>
    </location>
</feature>
<organism evidence="2 3">
    <name type="scientific">Nostoc commune NIES-4072</name>
    <dbReference type="NCBI Taxonomy" id="2005467"/>
    <lineage>
        <taxon>Bacteria</taxon>
        <taxon>Bacillati</taxon>
        <taxon>Cyanobacteriota</taxon>
        <taxon>Cyanophyceae</taxon>
        <taxon>Nostocales</taxon>
        <taxon>Nostocaceae</taxon>
        <taxon>Nostoc</taxon>
    </lineage>
</organism>
<keyword evidence="1" id="KW-0812">Transmembrane</keyword>
<dbReference type="AlphaFoldDB" id="A0A2R5FPQ2"/>
<sequence>MILEVIDLSLLMMLLLGSGLILGLLSPRIDL</sequence>
<comment type="caution">
    <text evidence="2">The sequence shown here is derived from an EMBL/GenBank/DDBJ whole genome shotgun (WGS) entry which is preliminary data.</text>
</comment>
<evidence type="ECO:0000256" key="1">
    <source>
        <dbReference type="SAM" id="Phobius"/>
    </source>
</evidence>
<evidence type="ECO:0000313" key="2">
    <source>
        <dbReference type="EMBL" id="GBG20750.1"/>
    </source>
</evidence>
<reference evidence="2 3" key="1">
    <citation type="submission" date="2017-06" db="EMBL/GenBank/DDBJ databases">
        <title>Genome sequencing of cyanobaciteial culture collection at National Institute for Environmental Studies (NIES).</title>
        <authorList>
            <person name="Hirose Y."/>
            <person name="Shimura Y."/>
            <person name="Fujisawa T."/>
            <person name="Nakamura Y."/>
            <person name="Kawachi M."/>
        </authorList>
    </citation>
    <scope>NUCLEOTIDE SEQUENCE [LARGE SCALE GENOMIC DNA]</scope>
    <source>
        <strain evidence="2 3">NIES-4072</strain>
    </source>
</reference>